<reference evidence="1" key="1">
    <citation type="journal article" date="2023" name="G3 (Bethesda)">
        <title>A reference genome for the long-term kleptoplast-retaining sea slug Elysia crispata morphotype clarki.</title>
        <authorList>
            <person name="Eastman K.E."/>
            <person name="Pendleton A.L."/>
            <person name="Shaikh M.A."/>
            <person name="Suttiyut T."/>
            <person name="Ogas R."/>
            <person name="Tomko P."/>
            <person name="Gavelis G."/>
            <person name="Widhalm J.R."/>
            <person name="Wisecaver J.H."/>
        </authorList>
    </citation>
    <scope>NUCLEOTIDE SEQUENCE</scope>
    <source>
        <strain evidence="1">ECLA1</strain>
    </source>
</reference>
<dbReference type="EMBL" id="JAWDGP010004298">
    <property type="protein sequence ID" value="KAK3765504.1"/>
    <property type="molecule type" value="Genomic_DNA"/>
</dbReference>
<accession>A0AAE0Z9X5</accession>
<evidence type="ECO:0000313" key="1">
    <source>
        <dbReference type="EMBL" id="KAK3765504.1"/>
    </source>
</evidence>
<sequence>MVPWSETYNSFLAWTVGHLSYYVCQPLSREGALWRIRTLPTRESKSTSMCRFVILGEEAQRVERSGLFQRKLHGLTRHVTRLLAGKLKANGRHSGGKKLSLSENDTSMVPPCQFISRWSQLEGQGCYH</sequence>
<gene>
    <name evidence="1" type="ORF">RRG08_054030</name>
</gene>
<protein>
    <submittedName>
        <fullName evidence="1">Uncharacterized protein</fullName>
    </submittedName>
</protein>
<dbReference type="AlphaFoldDB" id="A0AAE0Z9X5"/>
<name>A0AAE0Z9X5_9GAST</name>
<comment type="caution">
    <text evidence="1">The sequence shown here is derived from an EMBL/GenBank/DDBJ whole genome shotgun (WGS) entry which is preliminary data.</text>
</comment>
<dbReference type="Proteomes" id="UP001283361">
    <property type="component" value="Unassembled WGS sequence"/>
</dbReference>
<evidence type="ECO:0000313" key="2">
    <source>
        <dbReference type="Proteomes" id="UP001283361"/>
    </source>
</evidence>
<keyword evidence="2" id="KW-1185">Reference proteome</keyword>
<organism evidence="1 2">
    <name type="scientific">Elysia crispata</name>
    <name type="common">lettuce slug</name>
    <dbReference type="NCBI Taxonomy" id="231223"/>
    <lineage>
        <taxon>Eukaryota</taxon>
        <taxon>Metazoa</taxon>
        <taxon>Spiralia</taxon>
        <taxon>Lophotrochozoa</taxon>
        <taxon>Mollusca</taxon>
        <taxon>Gastropoda</taxon>
        <taxon>Heterobranchia</taxon>
        <taxon>Euthyneura</taxon>
        <taxon>Panpulmonata</taxon>
        <taxon>Sacoglossa</taxon>
        <taxon>Placobranchoidea</taxon>
        <taxon>Plakobranchidae</taxon>
        <taxon>Elysia</taxon>
    </lineage>
</organism>
<proteinExistence type="predicted"/>